<dbReference type="InterPro" id="IPR008979">
    <property type="entry name" value="Galactose-bd-like_sf"/>
</dbReference>
<dbReference type="Pfam" id="PF08305">
    <property type="entry name" value="NPCBM"/>
    <property type="match status" value="1"/>
</dbReference>
<dbReference type="InterPro" id="IPR013222">
    <property type="entry name" value="Glyco_hyd_98_carb-bd"/>
</dbReference>
<feature type="region of interest" description="Disordered" evidence="1">
    <location>
        <begin position="33"/>
        <end position="57"/>
    </location>
</feature>
<evidence type="ECO:0000256" key="2">
    <source>
        <dbReference type="SAM" id="SignalP"/>
    </source>
</evidence>
<dbReference type="InterPro" id="IPR054539">
    <property type="entry name" value="Beta-prop_PDH"/>
</dbReference>
<reference evidence="4 5" key="1">
    <citation type="submission" date="2024-09" db="EMBL/GenBank/DDBJ databases">
        <authorList>
            <person name="Sun Q."/>
            <person name="Mori K."/>
        </authorList>
    </citation>
    <scope>NUCLEOTIDE SEQUENCE [LARGE SCALE GENOMIC DNA]</scope>
    <source>
        <strain evidence="4 5">JCM 13503</strain>
    </source>
</reference>
<accession>A0ABV6AWR8</accession>
<dbReference type="PANTHER" id="PTHR19328:SF53">
    <property type="entry name" value="MEMBRANE PROTEIN"/>
    <property type="match status" value="1"/>
</dbReference>
<proteinExistence type="predicted"/>
<comment type="caution">
    <text evidence="4">The sequence shown here is derived from an EMBL/GenBank/DDBJ whole genome shotgun (WGS) entry which is preliminary data.</text>
</comment>
<feature type="chain" id="PRO_5046987857" evidence="2">
    <location>
        <begin position="37"/>
        <end position="639"/>
    </location>
</feature>
<evidence type="ECO:0000256" key="1">
    <source>
        <dbReference type="SAM" id="MobiDB-lite"/>
    </source>
</evidence>
<dbReference type="Gene3D" id="2.60.120.1060">
    <property type="entry name" value="NPCBM/NEW2 domain"/>
    <property type="match status" value="1"/>
</dbReference>
<evidence type="ECO:0000259" key="3">
    <source>
        <dbReference type="SMART" id="SM00776"/>
    </source>
</evidence>
<dbReference type="InterPro" id="IPR038637">
    <property type="entry name" value="NPCBM_sf"/>
</dbReference>
<dbReference type="Pfam" id="PF22807">
    <property type="entry name" value="TrAA12"/>
    <property type="match status" value="1"/>
</dbReference>
<keyword evidence="5" id="KW-1185">Reference proteome</keyword>
<keyword evidence="2" id="KW-0732">Signal</keyword>
<name>A0ABV6AWR8_9DEIO</name>
<dbReference type="SUPFAM" id="SSF50952">
    <property type="entry name" value="Soluble quinoprotein glucose dehydrogenase"/>
    <property type="match status" value="1"/>
</dbReference>
<protein>
    <submittedName>
        <fullName evidence="4">NPCBM/NEW2 domain-containing protein</fullName>
    </submittedName>
</protein>
<dbReference type="SUPFAM" id="SSF49785">
    <property type="entry name" value="Galactose-binding domain-like"/>
    <property type="match status" value="1"/>
</dbReference>
<dbReference type="Gene3D" id="2.120.10.30">
    <property type="entry name" value="TolB, C-terminal domain"/>
    <property type="match status" value="1"/>
</dbReference>
<sequence length="639" mass="67144">MALYRPDRCSRRAQSLVVTGLLTTGLLLGACSQPPAAQTEPQPAPTDPYSDGIDHSWTDSQPLQGLGIVNGNNDLSALNWTSAASGWGPVERDRSNGETAAGDGRALTLNGKVYGKGLGVHAASSITYALGGQCSTLTSDVGLDDEIDHQTRAGSVVFQVFADGAKLFDSGRMTGSSTTQSVNVSVAGKNELKLVVTDAGDGKSYDHADWAEARLTCSVPNAGPPPAASVNVTVSVPASLRTAPFDVARTLKVPPNFRVSVYTRINQARFLLPLPNGDLLVSQPSTGKILLVRPDAGGVGVVSEFASGLTSPHDLVLDVQGGVNYLYLAESNRISRSVYVAGDPSRRSASVLISGLPDGSTPELKGAYSHALKNIALDGNHRLYVSVASATNASPSDTVASFKRAAIYVYNADGSGGRLFAQGLRNAEGLAVVPGTNTLWVAVNNRDNIAYPFHNDWQSDGSGDDYGKVIQSYVDNHPPEEFTSVRDGGNYGWPYCNPNPDAGVDLMPFDRDVQNNADGSKLNCGTIDRVSKGIQAHSAPLGLTFLQGSNVPAAYRNGAVIGLHGCWNCSAFVGHKVVYFPWTAQGTAGAEQDLVTGWVTNAASKVRWGRPVDAVPDAAGNILISDDYANAIYKLSPAP</sequence>
<dbReference type="PROSITE" id="PS51257">
    <property type="entry name" value="PROKAR_LIPOPROTEIN"/>
    <property type="match status" value="1"/>
</dbReference>
<dbReference type="InterPro" id="IPR011041">
    <property type="entry name" value="Quinoprot_gluc/sorb_DH_b-prop"/>
</dbReference>
<dbReference type="InterPro" id="IPR011042">
    <property type="entry name" value="6-blade_b-propeller_TolB-like"/>
</dbReference>
<dbReference type="RefSeq" id="WP_380005620.1">
    <property type="nucleotide sequence ID" value="NZ_JBHLYR010000011.1"/>
</dbReference>
<dbReference type="PANTHER" id="PTHR19328">
    <property type="entry name" value="HEDGEHOG-INTERACTING PROTEIN"/>
    <property type="match status" value="1"/>
</dbReference>
<evidence type="ECO:0000313" key="5">
    <source>
        <dbReference type="Proteomes" id="UP001589733"/>
    </source>
</evidence>
<evidence type="ECO:0000313" key="4">
    <source>
        <dbReference type="EMBL" id="MFB9991061.1"/>
    </source>
</evidence>
<dbReference type="Proteomes" id="UP001589733">
    <property type="component" value="Unassembled WGS sequence"/>
</dbReference>
<dbReference type="EMBL" id="JBHLYR010000011">
    <property type="protein sequence ID" value="MFB9991061.1"/>
    <property type="molecule type" value="Genomic_DNA"/>
</dbReference>
<feature type="domain" description="Glycosyl hydrolase family 98 putative carbohydrate-binding module" evidence="3">
    <location>
        <begin position="69"/>
        <end position="217"/>
    </location>
</feature>
<organism evidence="4 5">
    <name type="scientific">Deinococcus oregonensis</name>
    <dbReference type="NCBI Taxonomy" id="1805970"/>
    <lineage>
        <taxon>Bacteria</taxon>
        <taxon>Thermotogati</taxon>
        <taxon>Deinococcota</taxon>
        <taxon>Deinococci</taxon>
        <taxon>Deinococcales</taxon>
        <taxon>Deinococcaceae</taxon>
        <taxon>Deinococcus</taxon>
    </lineage>
</organism>
<dbReference type="SMART" id="SM00776">
    <property type="entry name" value="NPCBM"/>
    <property type="match status" value="1"/>
</dbReference>
<gene>
    <name evidence="4" type="ORF">ACFFLM_03565</name>
</gene>
<feature type="signal peptide" evidence="2">
    <location>
        <begin position="1"/>
        <end position="36"/>
    </location>
</feature>